<comment type="similarity">
    <text evidence="1 4">Belongs to the D-isomer specific 2-hydroxyacid dehydrogenase family.</text>
</comment>
<dbReference type="InterPro" id="IPR050857">
    <property type="entry name" value="D-2-hydroxyacid_DH"/>
</dbReference>
<dbReference type="Pfam" id="PF00389">
    <property type="entry name" value="2-Hacid_dh"/>
    <property type="match status" value="1"/>
</dbReference>
<feature type="domain" description="D-isomer specific 2-hydroxyacid dehydrogenase catalytic" evidence="5">
    <location>
        <begin position="4"/>
        <end position="313"/>
    </location>
</feature>
<dbReference type="PANTHER" id="PTHR42789:SF1">
    <property type="entry name" value="D-ISOMER SPECIFIC 2-HYDROXYACID DEHYDROGENASE FAMILY PROTEIN (AFU_ORTHOLOGUE AFUA_6G10090)"/>
    <property type="match status" value="1"/>
</dbReference>
<name>A0ABZ2SPE8_9ENTE</name>
<keyword evidence="2 4" id="KW-0560">Oxidoreductase</keyword>
<dbReference type="PANTHER" id="PTHR42789">
    <property type="entry name" value="D-ISOMER SPECIFIC 2-HYDROXYACID DEHYDROGENASE FAMILY PROTEIN (AFU_ORTHOLOGUE AFUA_6G10090)"/>
    <property type="match status" value="1"/>
</dbReference>
<evidence type="ECO:0000256" key="4">
    <source>
        <dbReference type="RuleBase" id="RU003719"/>
    </source>
</evidence>
<evidence type="ECO:0000256" key="3">
    <source>
        <dbReference type="ARBA" id="ARBA00023027"/>
    </source>
</evidence>
<sequence>MTNILVAVDLPTESKQLLDEQNFQVKYLNDTEKLIDTIAGVDILIAAVNVSVTEEVLEKADKLALIANIGDGYSNIAIETARKKNISITNTPTHDAIQSTAEMTMTLLLALSRNVKEGQKICDQNDFSGWSVTGYLGGHQASNKKIGIIGFGRIGQKVAKIAHALEMEVLFVDPKKIAAQTKHELHAKEVSLEEVLKSADYITLNCSANDENHHMITKNEIQMMKKSAYLINCARGSLIKEADLVEALNEKMIAGAALDVHEFEPHFTEGLLKLPNVVLTPHVGNDTYEARNEMAYEAVTQVIKFSKEEPISHLI</sequence>
<evidence type="ECO:0000256" key="1">
    <source>
        <dbReference type="ARBA" id="ARBA00005854"/>
    </source>
</evidence>
<dbReference type="EMBL" id="CP147251">
    <property type="protein sequence ID" value="WYJ77418.1"/>
    <property type="molecule type" value="Genomic_DNA"/>
</dbReference>
<evidence type="ECO:0000313" key="8">
    <source>
        <dbReference type="Proteomes" id="UP000664701"/>
    </source>
</evidence>
<evidence type="ECO:0000259" key="5">
    <source>
        <dbReference type="Pfam" id="PF00389"/>
    </source>
</evidence>
<evidence type="ECO:0000313" key="7">
    <source>
        <dbReference type="EMBL" id="WYJ77418.1"/>
    </source>
</evidence>
<evidence type="ECO:0000256" key="2">
    <source>
        <dbReference type="ARBA" id="ARBA00023002"/>
    </source>
</evidence>
<dbReference type="SUPFAM" id="SSF51735">
    <property type="entry name" value="NAD(P)-binding Rossmann-fold domains"/>
    <property type="match status" value="1"/>
</dbReference>
<dbReference type="Pfam" id="PF02826">
    <property type="entry name" value="2-Hacid_dh_C"/>
    <property type="match status" value="1"/>
</dbReference>
<proteinExistence type="inferred from homology"/>
<reference evidence="7 8" key="2">
    <citation type="submission" date="2024-03" db="EMBL/GenBank/DDBJ databases">
        <title>The Genome Sequence of Enterococcus sp. DIV2402.</title>
        <authorList>
            <consortium name="The Broad Institute Genomics Platform"/>
            <consortium name="The Broad Institute Microbial Omics Core"/>
            <consortium name="The Broad Institute Genomic Center for Infectious Diseases"/>
            <person name="Earl A."/>
            <person name="Manson A."/>
            <person name="Gilmore M."/>
            <person name="Schwartman J."/>
            <person name="Shea T."/>
            <person name="Abouelleil A."/>
            <person name="Cao P."/>
            <person name="Chapman S."/>
            <person name="Cusick C."/>
            <person name="Young S."/>
            <person name="Neafsey D."/>
            <person name="Nusbaum C."/>
            <person name="Birren B."/>
        </authorList>
    </citation>
    <scope>NUCLEOTIDE SEQUENCE [LARGE SCALE GENOMIC DNA]</scope>
    <source>
        <strain evidence="7 8">DIV2402</strain>
    </source>
</reference>
<dbReference type="SUPFAM" id="SSF52283">
    <property type="entry name" value="Formate/glycerate dehydrogenase catalytic domain-like"/>
    <property type="match status" value="1"/>
</dbReference>
<accession>A0ABZ2SPE8</accession>
<dbReference type="Proteomes" id="UP000664701">
    <property type="component" value="Chromosome"/>
</dbReference>
<evidence type="ECO:0008006" key="9">
    <source>
        <dbReference type="Google" id="ProtNLM"/>
    </source>
</evidence>
<reference evidence="7 8" key="1">
    <citation type="submission" date="2021-03" db="EMBL/GenBank/DDBJ databases">
        <authorList>
            <person name="Gilmore M.S."/>
            <person name="Schwartzman J."/>
            <person name="Van Tyne D."/>
            <person name="Martin M."/>
            <person name="Earl A.M."/>
            <person name="Manson A.L."/>
            <person name="Straub T."/>
            <person name="Salamzade R."/>
            <person name="Saavedra J."/>
            <person name="Lebreton F."/>
            <person name="Prichula J."/>
            <person name="Schaufler K."/>
            <person name="Gaca A."/>
            <person name="Sgardioli B."/>
            <person name="Wagenaar J."/>
            <person name="Strong T."/>
        </authorList>
    </citation>
    <scope>NUCLEOTIDE SEQUENCE [LARGE SCALE GENOMIC DNA]</scope>
    <source>
        <strain evidence="7 8">DIV2402</strain>
    </source>
</reference>
<keyword evidence="3" id="KW-0520">NAD</keyword>
<protein>
    <recommendedName>
        <fullName evidence="9">Hydroxyacid dehydrogenase</fullName>
    </recommendedName>
</protein>
<dbReference type="RefSeq" id="WP_207940451.1">
    <property type="nucleotide sequence ID" value="NZ_CP147251.1"/>
</dbReference>
<gene>
    <name evidence="7" type="ORF">DOK78_002056</name>
</gene>
<feature type="domain" description="D-isomer specific 2-hydroxyacid dehydrogenase NAD-binding" evidence="6">
    <location>
        <begin position="105"/>
        <end position="284"/>
    </location>
</feature>
<dbReference type="Gene3D" id="3.40.50.720">
    <property type="entry name" value="NAD(P)-binding Rossmann-like Domain"/>
    <property type="match status" value="2"/>
</dbReference>
<keyword evidence="8" id="KW-1185">Reference proteome</keyword>
<dbReference type="InterPro" id="IPR006139">
    <property type="entry name" value="D-isomer_2_OHA_DH_cat_dom"/>
</dbReference>
<dbReference type="InterPro" id="IPR036291">
    <property type="entry name" value="NAD(P)-bd_dom_sf"/>
</dbReference>
<organism evidence="7 8">
    <name type="scientific">Candidatus Enterococcus lowellii</name>
    <dbReference type="NCBI Taxonomy" id="2230877"/>
    <lineage>
        <taxon>Bacteria</taxon>
        <taxon>Bacillati</taxon>
        <taxon>Bacillota</taxon>
        <taxon>Bacilli</taxon>
        <taxon>Lactobacillales</taxon>
        <taxon>Enterococcaceae</taxon>
        <taxon>Enterococcus</taxon>
    </lineage>
</organism>
<dbReference type="InterPro" id="IPR006140">
    <property type="entry name" value="D-isomer_DH_NAD-bd"/>
</dbReference>
<evidence type="ECO:0000259" key="6">
    <source>
        <dbReference type="Pfam" id="PF02826"/>
    </source>
</evidence>